<evidence type="ECO:0000313" key="2">
    <source>
        <dbReference type="Proteomes" id="UP000032142"/>
    </source>
</evidence>
<protein>
    <submittedName>
        <fullName evidence="1">Uncharacterized protein</fullName>
    </submittedName>
</protein>
<evidence type="ECO:0000313" key="1">
    <source>
        <dbReference type="EMBL" id="KHG06755.1"/>
    </source>
</evidence>
<keyword evidence="2" id="KW-1185">Reference proteome</keyword>
<proteinExistence type="predicted"/>
<dbReference type="Proteomes" id="UP000032142">
    <property type="component" value="Unassembled WGS sequence"/>
</dbReference>
<dbReference type="EMBL" id="JRRC01459477">
    <property type="protein sequence ID" value="KHG06755.1"/>
    <property type="molecule type" value="Genomic_DNA"/>
</dbReference>
<accession>A0A0B0N159</accession>
<organism evidence="1 2">
    <name type="scientific">Gossypium arboreum</name>
    <name type="common">Tree cotton</name>
    <name type="synonym">Gossypium nanking</name>
    <dbReference type="NCBI Taxonomy" id="29729"/>
    <lineage>
        <taxon>Eukaryota</taxon>
        <taxon>Viridiplantae</taxon>
        <taxon>Streptophyta</taxon>
        <taxon>Embryophyta</taxon>
        <taxon>Tracheophyta</taxon>
        <taxon>Spermatophyta</taxon>
        <taxon>Magnoliopsida</taxon>
        <taxon>eudicotyledons</taxon>
        <taxon>Gunneridae</taxon>
        <taxon>Pentapetalae</taxon>
        <taxon>rosids</taxon>
        <taxon>malvids</taxon>
        <taxon>Malvales</taxon>
        <taxon>Malvaceae</taxon>
        <taxon>Malvoideae</taxon>
        <taxon>Gossypium</taxon>
    </lineage>
</organism>
<dbReference type="AlphaFoldDB" id="A0A0B0N159"/>
<gene>
    <name evidence="1" type="ORF">F383_33427</name>
</gene>
<sequence>MKSYLIEKLKVYHIPQF</sequence>
<comment type="caution">
    <text evidence="1">The sequence shown here is derived from an EMBL/GenBank/DDBJ whole genome shotgun (WGS) entry which is preliminary data.</text>
</comment>
<name>A0A0B0N159_GOSAR</name>
<reference evidence="2" key="1">
    <citation type="submission" date="2014-09" db="EMBL/GenBank/DDBJ databases">
        <authorList>
            <person name="Mudge J."/>
            <person name="Ramaraj T."/>
            <person name="Lindquist I.E."/>
            <person name="Bharti A.K."/>
            <person name="Sundararajan A."/>
            <person name="Cameron C.T."/>
            <person name="Woodward J.E."/>
            <person name="May G.D."/>
            <person name="Brubaker C."/>
            <person name="Broadhvest J."/>
            <person name="Wilkins T.A."/>
        </authorList>
    </citation>
    <scope>NUCLEOTIDE SEQUENCE</scope>
    <source>
        <strain evidence="2">cv. AKA8401</strain>
    </source>
</reference>